<comment type="caution">
    <text evidence="1">The sequence shown here is derived from an EMBL/GenBank/DDBJ whole genome shotgun (WGS) entry which is preliminary data.</text>
</comment>
<organism evidence="1 2">
    <name type="scientific">[Clostridium] leptum</name>
    <dbReference type="NCBI Taxonomy" id="1535"/>
    <lineage>
        <taxon>Bacteria</taxon>
        <taxon>Bacillati</taxon>
        <taxon>Bacillota</taxon>
        <taxon>Clostridia</taxon>
        <taxon>Eubacteriales</taxon>
        <taxon>Oscillospiraceae</taxon>
        <taxon>Oscillospiraceae incertae sedis</taxon>
    </lineage>
</organism>
<dbReference type="GO" id="GO:0008998">
    <property type="term" value="F:ribonucleoside-triphosphate reductase (thioredoxin) activity"/>
    <property type="evidence" value="ECO:0007669"/>
    <property type="project" value="InterPro"/>
</dbReference>
<sequence length="91" mass="10608">MLDYITVTGGVMTDEEIQAYVDHVQEKNPQRKLKALNIEIDGEFINLNYTFEEVPFEHIRRITGYLVGDMSHWNNAKSAEERDRVKHTLAN</sequence>
<proteinExistence type="predicted"/>
<name>A0A412AY41_9FIRM</name>
<reference evidence="1 2" key="1">
    <citation type="submission" date="2018-08" db="EMBL/GenBank/DDBJ databases">
        <title>A genome reference for cultivated species of the human gut microbiota.</title>
        <authorList>
            <person name="Zou Y."/>
            <person name="Xue W."/>
            <person name="Luo G."/>
        </authorList>
    </citation>
    <scope>NUCLEOTIDE SEQUENCE [LARGE SCALE GENOMIC DNA]</scope>
    <source>
        <strain evidence="1 2">AF28-26</strain>
    </source>
</reference>
<accession>A0A412AY41</accession>
<gene>
    <name evidence="1" type="ORF">DWY99_05670</name>
</gene>
<dbReference type="EMBL" id="QRTC01000016">
    <property type="protein sequence ID" value="RGQ41800.1"/>
    <property type="molecule type" value="Genomic_DNA"/>
</dbReference>
<evidence type="ECO:0000313" key="2">
    <source>
        <dbReference type="Proteomes" id="UP000284751"/>
    </source>
</evidence>
<dbReference type="Pfam" id="PF13597">
    <property type="entry name" value="NRDD"/>
    <property type="match status" value="1"/>
</dbReference>
<dbReference type="GO" id="GO:0006260">
    <property type="term" value="P:DNA replication"/>
    <property type="evidence" value="ECO:0007669"/>
    <property type="project" value="InterPro"/>
</dbReference>
<dbReference type="InterPro" id="IPR012833">
    <property type="entry name" value="NrdD"/>
</dbReference>
<dbReference type="AlphaFoldDB" id="A0A412AY41"/>
<protein>
    <submittedName>
        <fullName evidence="1">Uncharacterized protein</fullName>
    </submittedName>
</protein>
<evidence type="ECO:0000313" key="1">
    <source>
        <dbReference type="EMBL" id="RGQ41800.1"/>
    </source>
</evidence>
<dbReference type="Proteomes" id="UP000284751">
    <property type="component" value="Unassembled WGS sequence"/>
</dbReference>